<evidence type="ECO:0000256" key="3">
    <source>
        <dbReference type="ARBA" id="ARBA00022840"/>
    </source>
</evidence>
<dbReference type="PROSITE" id="PS50893">
    <property type="entry name" value="ABC_TRANSPORTER_2"/>
    <property type="match status" value="1"/>
</dbReference>
<evidence type="ECO:0000256" key="2">
    <source>
        <dbReference type="ARBA" id="ARBA00022741"/>
    </source>
</evidence>
<dbReference type="GO" id="GO:0005886">
    <property type="term" value="C:plasma membrane"/>
    <property type="evidence" value="ECO:0007669"/>
    <property type="project" value="TreeGrafter"/>
</dbReference>
<accession>A0A3B0VCJ3</accession>
<dbReference type="InterPro" id="IPR015854">
    <property type="entry name" value="ABC_transpr_LolD-like"/>
</dbReference>
<keyword evidence="3" id="KW-0067">ATP-binding</keyword>
<organism evidence="5">
    <name type="scientific">hydrothermal vent metagenome</name>
    <dbReference type="NCBI Taxonomy" id="652676"/>
    <lineage>
        <taxon>unclassified sequences</taxon>
        <taxon>metagenomes</taxon>
        <taxon>ecological metagenomes</taxon>
    </lineage>
</organism>
<dbReference type="PANTHER" id="PTHR24220">
    <property type="entry name" value="IMPORT ATP-BINDING PROTEIN"/>
    <property type="match status" value="1"/>
</dbReference>
<comment type="similarity">
    <text evidence="1">Belongs to the ABC transporter superfamily.</text>
</comment>
<proteinExistence type="inferred from homology"/>
<reference evidence="5" key="1">
    <citation type="submission" date="2018-06" db="EMBL/GenBank/DDBJ databases">
        <authorList>
            <person name="Zhirakovskaya E."/>
        </authorList>
    </citation>
    <scope>NUCLEOTIDE SEQUENCE</scope>
</reference>
<dbReference type="FunFam" id="3.40.50.300:FF:000056">
    <property type="entry name" value="Cell division ATP-binding protein FtsE"/>
    <property type="match status" value="1"/>
</dbReference>
<evidence type="ECO:0000313" key="5">
    <source>
        <dbReference type="EMBL" id="VAW35947.1"/>
    </source>
</evidence>
<sequence length="233" mass="26041">MNTETSQPVIIEFIKVNKIYPPDVVALRDVSFSIRAGEMTFLTGISGAGKSTLLKLICAMEHPTKGLIDVQGRELTSINPAEMQLLRQKIGMAYQDFKLLPNLTVYQNIAMPMEVTYTPNRTIKDRINYLLDLLNLTDKKHIRAGKLSRGEQQRAALARAAANYPPILLADEPTGNLDQENAKLVMKLFDQLNRAGSTIIIATHDPLILRNYSAAQTLEIRQGELIRNDIPDN</sequence>
<dbReference type="AlphaFoldDB" id="A0A3B0VCJ3"/>
<protein>
    <submittedName>
        <fullName evidence="5">Cell-division-associated, ABC-transporter-like signaling protein FtsE</fullName>
    </submittedName>
</protein>
<dbReference type="SUPFAM" id="SSF52540">
    <property type="entry name" value="P-loop containing nucleoside triphosphate hydrolases"/>
    <property type="match status" value="1"/>
</dbReference>
<dbReference type="GO" id="GO:0022857">
    <property type="term" value="F:transmembrane transporter activity"/>
    <property type="evidence" value="ECO:0007669"/>
    <property type="project" value="TreeGrafter"/>
</dbReference>
<dbReference type="InterPro" id="IPR027417">
    <property type="entry name" value="P-loop_NTPase"/>
</dbReference>
<dbReference type="InterPro" id="IPR003593">
    <property type="entry name" value="AAA+_ATPase"/>
</dbReference>
<feature type="domain" description="ABC transporter" evidence="4">
    <location>
        <begin position="11"/>
        <end position="230"/>
    </location>
</feature>
<dbReference type="InterPro" id="IPR003439">
    <property type="entry name" value="ABC_transporter-like_ATP-bd"/>
</dbReference>
<keyword evidence="2" id="KW-0547">Nucleotide-binding</keyword>
<dbReference type="GO" id="GO:0016887">
    <property type="term" value="F:ATP hydrolysis activity"/>
    <property type="evidence" value="ECO:0007669"/>
    <property type="project" value="InterPro"/>
</dbReference>
<dbReference type="Pfam" id="PF00005">
    <property type="entry name" value="ABC_tran"/>
    <property type="match status" value="1"/>
</dbReference>
<evidence type="ECO:0000256" key="1">
    <source>
        <dbReference type="ARBA" id="ARBA00005417"/>
    </source>
</evidence>
<dbReference type="EMBL" id="UOEX01000148">
    <property type="protein sequence ID" value="VAW35947.1"/>
    <property type="molecule type" value="Genomic_DNA"/>
</dbReference>
<gene>
    <name evidence="5" type="ORF">MNBD_DELTA03-323</name>
</gene>
<dbReference type="GO" id="GO:0005524">
    <property type="term" value="F:ATP binding"/>
    <property type="evidence" value="ECO:0007669"/>
    <property type="project" value="UniProtKB-KW"/>
</dbReference>
<dbReference type="PANTHER" id="PTHR24220:SF470">
    <property type="entry name" value="CELL DIVISION ATP-BINDING PROTEIN FTSE"/>
    <property type="match status" value="1"/>
</dbReference>
<dbReference type="Gene3D" id="3.40.50.300">
    <property type="entry name" value="P-loop containing nucleotide triphosphate hydrolases"/>
    <property type="match status" value="1"/>
</dbReference>
<name>A0A3B0VCJ3_9ZZZZ</name>
<evidence type="ECO:0000259" key="4">
    <source>
        <dbReference type="PROSITE" id="PS50893"/>
    </source>
</evidence>
<dbReference type="SMART" id="SM00382">
    <property type="entry name" value="AAA"/>
    <property type="match status" value="1"/>
</dbReference>